<keyword evidence="3" id="KW-0378">Hydrolase</keyword>
<dbReference type="GeneID" id="2715873"/>
<keyword evidence="1" id="KW-1188">Viral release from host cell</keyword>
<name>Q9ZXB1_BPPHC</name>
<evidence type="ECO:0000256" key="5">
    <source>
        <dbReference type="ARBA" id="ARBA00023045"/>
    </source>
</evidence>
<accession>Q9ZXB1</accession>
<dbReference type="InterPro" id="IPR006433">
    <property type="entry name" value="Prohead_protease"/>
</dbReference>
<feature type="domain" description="Prohead serine protease" evidence="7">
    <location>
        <begin position="15"/>
        <end position="176"/>
    </location>
</feature>
<dbReference type="RefSeq" id="NP_047926.2">
    <property type="nucleotide sequence ID" value="NC_001978.3"/>
</dbReference>
<evidence type="ECO:0000256" key="3">
    <source>
        <dbReference type="ARBA" id="ARBA00022801"/>
    </source>
</evidence>
<dbReference type="NCBIfam" id="TIGR01543">
    <property type="entry name" value="proheadase_HK97"/>
    <property type="match status" value="1"/>
</dbReference>
<dbReference type="Proteomes" id="UP000002124">
    <property type="component" value="Segment"/>
</dbReference>
<gene>
    <name evidence="8" type="primary">35</name>
</gene>
<evidence type="ECO:0000256" key="1">
    <source>
        <dbReference type="ARBA" id="ARBA00022612"/>
    </source>
</evidence>
<dbReference type="GO" id="GO:0008233">
    <property type="term" value="F:peptidase activity"/>
    <property type="evidence" value="ECO:0007669"/>
    <property type="project" value="UniProtKB-KW"/>
</dbReference>
<keyword evidence="4" id="KW-0118">Viral capsid assembly</keyword>
<organism evidence="8 9">
    <name type="scientific">Streptomyces phage phiC31</name>
    <name type="common">Bacteriophage phi-C31</name>
    <dbReference type="NCBI Taxonomy" id="10719"/>
    <lineage>
        <taxon>Viruses</taxon>
        <taxon>Duplodnaviria</taxon>
        <taxon>Heunggongvirae</taxon>
        <taxon>Uroviricota</taxon>
        <taxon>Caudoviricetes</taxon>
        <taxon>Colingsworthviridae</taxon>
        <taxon>Lomovskayavirus</taxon>
    </lineage>
</organism>
<evidence type="ECO:0000256" key="4">
    <source>
        <dbReference type="ARBA" id="ARBA00022950"/>
    </source>
</evidence>
<keyword evidence="2" id="KW-0645">Protease</keyword>
<organismHost>
    <name type="scientific">Streptomyces coelicolor</name>
    <dbReference type="NCBI Taxonomy" id="1902"/>
</organismHost>
<proteinExistence type="predicted"/>
<sequence>MTKTTRELRFAVGTLEERASDDGRISMRGYAYRFNELSHDLGGFRERIVPGAGAPSLRQNDVYATFNHDTRSLLGRTSSGTLRVGEDREGGWYEIDLPDTTVGRDVAELLKRGDLQGSSFTFRVLDGGQRRADDDDPETGLPVREITAMDVVELGPVVNPAYPTTQASLRSIEETLRIGEFAPPTEERDSQPDGDVAPASHFDARSLVRALSK</sequence>
<dbReference type="GO" id="GO:0006508">
    <property type="term" value="P:proteolysis"/>
    <property type="evidence" value="ECO:0007669"/>
    <property type="project" value="UniProtKB-KW"/>
</dbReference>
<dbReference type="InterPro" id="IPR054613">
    <property type="entry name" value="Peptidase_S78_dom"/>
</dbReference>
<keyword evidence="5" id="KW-1273">Viral capsid maturation</keyword>
<dbReference type="EMBL" id="AJ006589">
    <property type="protein sequence ID" value="CAA07105.2"/>
    <property type="molecule type" value="Genomic_DNA"/>
</dbReference>
<evidence type="ECO:0000313" key="8">
    <source>
        <dbReference type="EMBL" id="CAA07105.2"/>
    </source>
</evidence>
<dbReference type="OrthoDB" id="9844at10239"/>
<dbReference type="GO" id="GO:0046797">
    <property type="term" value="P:viral procapsid maturation"/>
    <property type="evidence" value="ECO:0007669"/>
    <property type="project" value="UniProtKB-KW"/>
</dbReference>
<evidence type="ECO:0000256" key="6">
    <source>
        <dbReference type="SAM" id="MobiDB-lite"/>
    </source>
</evidence>
<evidence type="ECO:0000313" key="9">
    <source>
        <dbReference type="Proteomes" id="UP000002124"/>
    </source>
</evidence>
<dbReference type="KEGG" id="vg:2715873"/>
<evidence type="ECO:0000256" key="2">
    <source>
        <dbReference type="ARBA" id="ARBA00022670"/>
    </source>
</evidence>
<dbReference type="Pfam" id="PF04586">
    <property type="entry name" value="Peptidase_S78"/>
    <property type="match status" value="1"/>
</dbReference>
<reference evidence="8 9" key="2">
    <citation type="journal article" date="1999" name="Proc. Natl. Acad. Sci. U.S.A.">
        <title>Evolutionary relationships among diverse bacteriophages and prophages: all the world's a phage.</title>
        <authorList>
            <person name="Hendrix R.W."/>
            <person name="Smith M.C.M."/>
            <person name="Burns N."/>
            <person name="Ford M.E."/>
            <person name="Hatfull G.F."/>
        </authorList>
    </citation>
    <scope>NUCLEOTIDE SEQUENCE [LARGE SCALE GENOMIC DNA]</scope>
    <source>
        <strain evidence="8 9">Norwich stock</strain>
    </source>
</reference>
<evidence type="ECO:0000259" key="7">
    <source>
        <dbReference type="Pfam" id="PF04586"/>
    </source>
</evidence>
<protein>
    <submittedName>
        <fullName evidence="8">Gp35</fullName>
    </submittedName>
</protein>
<feature type="region of interest" description="Disordered" evidence="6">
    <location>
        <begin position="180"/>
        <end position="201"/>
    </location>
</feature>
<keyword evidence="9" id="KW-1185">Reference proteome</keyword>
<reference evidence="8 9" key="1">
    <citation type="journal article" date="1999" name="Nucleic Acids Res.">
        <title>The complete genome sequence of the Streptomyces temperate phage straight phiC31: evolutionary relationships to other viruses.</title>
        <authorList>
            <person name="Smith M.C.M."/>
            <person name="Burns N."/>
            <person name="Wilson R.N."/>
            <person name="Gregory M.A."/>
        </authorList>
    </citation>
    <scope>NUCLEOTIDE SEQUENCE</scope>
    <source>
        <strain evidence="8 9">Norwich stock</strain>
    </source>
</reference>